<dbReference type="RefSeq" id="WP_215458833.1">
    <property type="nucleotide sequence ID" value="NZ_AP025943.1"/>
</dbReference>
<dbReference type="Proteomes" id="UP001062263">
    <property type="component" value="Chromosome"/>
</dbReference>
<evidence type="ECO:0000313" key="2">
    <source>
        <dbReference type="Proteomes" id="UP001062263"/>
    </source>
</evidence>
<proteinExistence type="predicted"/>
<name>A0ABM7ZEP3_9BACT</name>
<reference evidence="1" key="1">
    <citation type="submission" date="2022-06" db="EMBL/GenBank/DDBJ databases">
        <title>Akkermansia biwalacus sp. nov., an anaerobic mucin-degrading bacterium isolated from human intestine.</title>
        <authorList>
            <person name="Kobayashi Y."/>
            <person name="Inoue S."/>
            <person name="Kawahara T."/>
            <person name="Kohda N."/>
        </authorList>
    </citation>
    <scope>NUCLEOTIDE SEQUENCE</scope>
    <source>
        <strain evidence="1">WON2089</strain>
    </source>
</reference>
<accession>A0ABM7ZEP3</accession>
<dbReference type="EMBL" id="AP025943">
    <property type="protein sequence ID" value="BDL43210.1"/>
    <property type="molecule type" value="Genomic_DNA"/>
</dbReference>
<keyword evidence="2" id="KW-1185">Reference proteome</keyword>
<gene>
    <name evidence="1" type="ORF">Abiwalacus_07840</name>
</gene>
<sequence length="68" mass="7686">MGYECGSFHSWLCNALYKDVEESYGLKFNSFGLLENDWEEVCAMTAAIQGIGEPVVWTPCVVRRYAAE</sequence>
<evidence type="ECO:0000313" key="1">
    <source>
        <dbReference type="EMBL" id="BDL43210.1"/>
    </source>
</evidence>
<protein>
    <submittedName>
        <fullName evidence="1">Uncharacterized protein</fullName>
    </submittedName>
</protein>
<organism evidence="1 2">
    <name type="scientific">Akkermansia biwaensis</name>
    <dbReference type="NCBI Taxonomy" id="2946555"/>
    <lineage>
        <taxon>Bacteria</taxon>
        <taxon>Pseudomonadati</taxon>
        <taxon>Verrucomicrobiota</taxon>
        <taxon>Verrucomicrobiia</taxon>
        <taxon>Verrucomicrobiales</taxon>
        <taxon>Akkermansiaceae</taxon>
        <taxon>Akkermansia</taxon>
    </lineage>
</organism>